<sequence length="340" mass="38207">MFSPSPVSCVVSCSPASLLTLFFSLSLPRPDQIEILLAFKNEFPFPNCKFSRRANHEAVVVGPRTNSWTNKDVNSFHGVVFDNETGVVTKLDLQGSCLSGTLNANSNLFRLHHLRYLDISYNHFDSFSFLAQLGRLTNLEVLDLTYMGLVGEIPSSISNLSRLTDLSLSQNELTGSFSPVYNLTKLSSLSLFNNHFSGNIPCSLLTMPNLSSIDLSQNHLTDSLETMNCSLSSKLESLDLGYNLFSGRILEPISKLSNLKSLDLSFQNTTYPINFVSLPFKSLETLCLSGNHISRLNTRWYGALNLREVYMYNCNINEFPTFIKHLQKLELLKISYNRLK</sequence>
<dbReference type="InterPro" id="IPR032675">
    <property type="entry name" value="LRR_dom_sf"/>
</dbReference>
<accession>A0ABD0ZHE5</accession>
<keyword evidence="10" id="KW-0325">Glycoprotein</keyword>
<dbReference type="Proteomes" id="UP001558713">
    <property type="component" value="Unassembled WGS sequence"/>
</dbReference>
<gene>
    <name evidence="12" type="ORF">V5N11_003886</name>
</gene>
<protein>
    <submittedName>
        <fullName evidence="12">Receptor-like protein 54</fullName>
    </submittedName>
</protein>
<evidence type="ECO:0000256" key="6">
    <source>
        <dbReference type="ARBA" id="ARBA00022737"/>
    </source>
</evidence>
<dbReference type="InterPro" id="IPR001611">
    <property type="entry name" value="Leu-rich_rpt"/>
</dbReference>
<organism evidence="12 13">
    <name type="scientific">Cardamine amara subsp. amara</name>
    <dbReference type="NCBI Taxonomy" id="228776"/>
    <lineage>
        <taxon>Eukaryota</taxon>
        <taxon>Viridiplantae</taxon>
        <taxon>Streptophyta</taxon>
        <taxon>Embryophyta</taxon>
        <taxon>Tracheophyta</taxon>
        <taxon>Spermatophyta</taxon>
        <taxon>Magnoliopsida</taxon>
        <taxon>eudicotyledons</taxon>
        <taxon>Gunneridae</taxon>
        <taxon>Pentapetalae</taxon>
        <taxon>rosids</taxon>
        <taxon>malvids</taxon>
        <taxon>Brassicales</taxon>
        <taxon>Brassicaceae</taxon>
        <taxon>Cardamineae</taxon>
        <taxon>Cardamine</taxon>
    </lineage>
</organism>
<evidence type="ECO:0000256" key="2">
    <source>
        <dbReference type="ARBA" id="ARBA00009592"/>
    </source>
</evidence>
<comment type="subcellular location">
    <subcellularLocation>
        <location evidence="1">Membrane</location>
        <topology evidence="1">Single-pass type I membrane protein</topology>
    </subcellularLocation>
</comment>
<keyword evidence="5" id="KW-0732">Signal</keyword>
<keyword evidence="6" id="KW-0677">Repeat</keyword>
<name>A0ABD0ZHE5_CARAN</name>
<dbReference type="AlphaFoldDB" id="A0ABD0ZHE5"/>
<evidence type="ECO:0000256" key="10">
    <source>
        <dbReference type="ARBA" id="ARBA00023180"/>
    </source>
</evidence>
<reference evidence="12 13" key="1">
    <citation type="submission" date="2024-04" db="EMBL/GenBank/DDBJ databases">
        <title>Genome assembly C_amara_ONT_v2.</title>
        <authorList>
            <person name="Yant L."/>
            <person name="Moore C."/>
            <person name="Slenker M."/>
        </authorList>
    </citation>
    <scope>NUCLEOTIDE SEQUENCE [LARGE SCALE GENOMIC DNA]</scope>
    <source>
        <tissue evidence="12">Leaf</tissue>
    </source>
</reference>
<evidence type="ECO:0000256" key="4">
    <source>
        <dbReference type="ARBA" id="ARBA00022692"/>
    </source>
</evidence>
<dbReference type="InterPro" id="IPR046956">
    <property type="entry name" value="RLP23-like"/>
</dbReference>
<keyword evidence="4" id="KW-0812">Transmembrane</keyword>
<feature type="domain" description="Disease resistance R13L4/SHOC-2-like LRR" evidence="11">
    <location>
        <begin position="91"/>
        <end position="238"/>
    </location>
</feature>
<evidence type="ECO:0000313" key="13">
    <source>
        <dbReference type="Proteomes" id="UP001558713"/>
    </source>
</evidence>
<dbReference type="Gene3D" id="3.80.10.10">
    <property type="entry name" value="Ribonuclease Inhibitor"/>
    <property type="match status" value="4"/>
</dbReference>
<dbReference type="GO" id="GO:0016020">
    <property type="term" value="C:membrane"/>
    <property type="evidence" value="ECO:0007669"/>
    <property type="project" value="UniProtKB-SubCell"/>
</dbReference>
<keyword evidence="13" id="KW-1185">Reference proteome</keyword>
<evidence type="ECO:0000256" key="7">
    <source>
        <dbReference type="ARBA" id="ARBA00022989"/>
    </source>
</evidence>
<evidence type="ECO:0000259" key="11">
    <source>
        <dbReference type="Pfam" id="PF23598"/>
    </source>
</evidence>
<dbReference type="InterPro" id="IPR055414">
    <property type="entry name" value="LRR_R13L4/SHOC2-like"/>
</dbReference>
<dbReference type="FunFam" id="3.80.10.10:FF:000041">
    <property type="entry name" value="LRR receptor-like serine/threonine-protein kinase ERECTA"/>
    <property type="match status" value="1"/>
</dbReference>
<keyword evidence="9" id="KW-0675">Receptor</keyword>
<comment type="similarity">
    <text evidence="2">Belongs to the RLP family.</text>
</comment>
<proteinExistence type="inferred from homology"/>
<keyword evidence="3" id="KW-0433">Leucine-rich repeat</keyword>
<evidence type="ECO:0000256" key="9">
    <source>
        <dbReference type="ARBA" id="ARBA00023170"/>
    </source>
</evidence>
<keyword evidence="7" id="KW-1133">Transmembrane helix</keyword>
<evidence type="ECO:0000256" key="5">
    <source>
        <dbReference type="ARBA" id="ARBA00022729"/>
    </source>
</evidence>
<comment type="caution">
    <text evidence="12">The sequence shown here is derived from an EMBL/GenBank/DDBJ whole genome shotgun (WGS) entry which is preliminary data.</text>
</comment>
<dbReference type="PROSITE" id="PS51450">
    <property type="entry name" value="LRR"/>
    <property type="match status" value="1"/>
</dbReference>
<keyword evidence="8" id="KW-0472">Membrane</keyword>
<dbReference type="Pfam" id="PF23598">
    <property type="entry name" value="LRR_14"/>
    <property type="match status" value="1"/>
</dbReference>
<evidence type="ECO:0000256" key="8">
    <source>
        <dbReference type="ARBA" id="ARBA00023136"/>
    </source>
</evidence>
<dbReference type="SUPFAM" id="SSF52058">
    <property type="entry name" value="L domain-like"/>
    <property type="match status" value="1"/>
</dbReference>
<dbReference type="PANTHER" id="PTHR48061">
    <property type="entry name" value="LEUCINE-RICH REPEAT RECEPTOR PROTEIN KINASE EMS1-LIKE-RELATED"/>
    <property type="match status" value="1"/>
</dbReference>
<evidence type="ECO:0000256" key="1">
    <source>
        <dbReference type="ARBA" id="ARBA00004479"/>
    </source>
</evidence>
<evidence type="ECO:0000256" key="3">
    <source>
        <dbReference type="ARBA" id="ARBA00022614"/>
    </source>
</evidence>
<dbReference type="PANTHER" id="PTHR48061:SF2">
    <property type="entry name" value="RECEPTOR LIKE PROTEIN 30-LIKE"/>
    <property type="match status" value="1"/>
</dbReference>
<evidence type="ECO:0000313" key="12">
    <source>
        <dbReference type="EMBL" id="KAL1194088.1"/>
    </source>
</evidence>
<dbReference type="EMBL" id="JBANAX010000764">
    <property type="protein sequence ID" value="KAL1194088.1"/>
    <property type="molecule type" value="Genomic_DNA"/>
</dbReference>